<name>A0A8T0ND92_PANVG</name>
<protein>
    <submittedName>
        <fullName evidence="1">Uncharacterized protein</fullName>
    </submittedName>
</protein>
<evidence type="ECO:0000313" key="1">
    <source>
        <dbReference type="EMBL" id="KAG2547971.1"/>
    </source>
</evidence>
<dbReference type="Proteomes" id="UP000823388">
    <property type="component" value="Chromosome 9K"/>
</dbReference>
<comment type="caution">
    <text evidence="1">The sequence shown here is derived from an EMBL/GenBank/DDBJ whole genome shotgun (WGS) entry which is preliminary data.</text>
</comment>
<proteinExistence type="predicted"/>
<sequence>MPHVSFIGVAASPLGPPIRPRPSLHRLPLWHSLSRSQPSRRSVPGLPTSAAALRVPILTSLRPRVTAALPGPPLRPQPALHRPPLRHWPTRSRPSQLCSLPSVLAPRFSPTYPACVMRPLPPWRRRCPTSHGRSVPGFADPLCPLHWRRCYSHTAPPPPTTAPPTRMRSRSPWIRRAATIMANGDRLLRPGVHPCAMPQQHPALYP</sequence>
<evidence type="ECO:0000313" key="2">
    <source>
        <dbReference type="Proteomes" id="UP000823388"/>
    </source>
</evidence>
<gene>
    <name evidence="1" type="ORF">PVAP13_9KG143300</name>
</gene>
<reference evidence="1" key="1">
    <citation type="submission" date="2020-05" db="EMBL/GenBank/DDBJ databases">
        <title>WGS assembly of Panicum virgatum.</title>
        <authorList>
            <person name="Lovell J.T."/>
            <person name="Jenkins J."/>
            <person name="Shu S."/>
            <person name="Juenger T.E."/>
            <person name="Schmutz J."/>
        </authorList>
    </citation>
    <scope>NUCLEOTIDE SEQUENCE</scope>
    <source>
        <strain evidence="1">AP13</strain>
    </source>
</reference>
<organism evidence="1 2">
    <name type="scientific">Panicum virgatum</name>
    <name type="common">Blackwell switchgrass</name>
    <dbReference type="NCBI Taxonomy" id="38727"/>
    <lineage>
        <taxon>Eukaryota</taxon>
        <taxon>Viridiplantae</taxon>
        <taxon>Streptophyta</taxon>
        <taxon>Embryophyta</taxon>
        <taxon>Tracheophyta</taxon>
        <taxon>Spermatophyta</taxon>
        <taxon>Magnoliopsida</taxon>
        <taxon>Liliopsida</taxon>
        <taxon>Poales</taxon>
        <taxon>Poaceae</taxon>
        <taxon>PACMAD clade</taxon>
        <taxon>Panicoideae</taxon>
        <taxon>Panicodae</taxon>
        <taxon>Paniceae</taxon>
        <taxon>Panicinae</taxon>
        <taxon>Panicum</taxon>
        <taxon>Panicum sect. Hiantes</taxon>
    </lineage>
</organism>
<keyword evidence="2" id="KW-1185">Reference proteome</keyword>
<dbReference type="EMBL" id="CM029053">
    <property type="protein sequence ID" value="KAG2547971.1"/>
    <property type="molecule type" value="Genomic_DNA"/>
</dbReference>
<dbReference type="AlphaFoldDB" id="A0A8T0ND92"/>
<accession>A0A8T0ND92</accession>